<sequence length="139" mass="15729">MFSCLGNTASTCLRPSKRYANMNRDDDDDDDDLGGDRDFLLWCRDLERHSHGLAREKGAISEDTLRNAFSATENGFPSLVRRATRLNHHWQQLVCVVWSELSGRGHYMLLIWGLGDTRAVLGYLGKSNKIVAEQLTWGS</sequence>
<proteinExistence type="predicted"/>
<reference evidence="1" key="1">
    <citation type="submission" date="2023-05" db="EMBL/GenBank/DDBJ databases">
        <authorList>
            <person name="Huff M."/>
        </authorList>
    </citation>
    <scope>NUCLEOTIDE SEQUENCE</scope>
</reference>
<dbReference type="EMBL" id="OU503043">
    <property type="protein sequence ID" value="CAI9765686.1"/>
    <property type="molecule type" value="Genomic_DNA"/>
</dbReference>
<dbReference type="Proteomes" id="UP000834106">
    <property type="component" value="Chromosome 8"/>
</dbReference>
<dbReference type="AlphaFoldDB" id="A0AAD2DVP7"/>
<keyword evidence="2" id="KW-1185">Reference proteome</keyword>
<accession>A0AAD2DVP7</accession>
<evidence type="ECO:0000313" key="2">
    <source>
        <dbReference type="Proteomes" id="UP000834106"/>
    </source>
</evidence>
<organism evidence="1 2">
    <name type="scientific">Fraxinus pennsylvanica</name>
    <dbReference type="NCBI Taxonomy" id="56036"/>
    <lineage>
        <taxon>Eukaryota</taxon>
        <taxon>Viridiplantae</taxon>
        <taxon>Streptophyta</taxon>
        <taxon>Embryophyta</taxon>
        <taxon>Tracheophyta</taxon>
        <taxon>Spermatophyta</taxon>
        <taxon>Magnoliopsida</taxon>
        <taxon>eudicotyledons</taxon>
        <taxon>Gunneridae</taxon>
        <taxon>Pentapetalae</taxon>
        <taxon>asterids</taxon>
        <taxon>lamiids</taxon>
        <taxon>Lamiales</taxon>
        <taxon>Oleaceae</taxon>
        <taxon>Oleeae</taxon>
        <taxon>Fraxinus</taxon>
    </lineage>
</organism>
<gene>
    <name evidence="1" type="ORF">FPE_LOCUS13116</name>
</gene>
<name>A0AAD2DVP7_9LAMI</name>
<evidence type="ECO:0000313" key="1">
    <source>
        <dbReference type="EMBL" id="CAI9765686.1"/>
    </source>
</evidence>
<protein>
    <submittedName>
        <fullName evidence="1">Uncharacterized protein</fullName>
    </submittedName>
</protein>